<dbReference type="OrthoDB" id="10358475at2759"/>
<comment type="caution">
    <text evidence="3">The sequence shown here is derived from an EMBL/GenBank/DDBJ whole genome shotgun (WGS) entry which is preliminary data.</text>
</comment>
<evidence type="ECO:0000256" key="1">
    <source>
        <dbReference type="SAM" id="Coils"/>
    </source>
</evidence>
<feature type="compositionally biased region" description="Low complexity" evidence="2">
    <location>
        <begin position="285"/>
        <end position="295"/>
    </location>
</feature>
<dbReference type="AlphaFoldDB" id="A0A4Y9ZAQ8"/>
<organism evidence="3 4">
    <name type="scientific">Dentipellis fragilis</name>
    <dbReference type="NCBI Taxonomy" id="205917"/>
    <lineage>
        <taxon>Eukaryota</taxon>
        <taxon>Fungi</taxon>
        <taxon>Dikarya</taxon>
        <taxon>Basidiomycota</taxon>
        <taxon>Agaricomycotina</taxon>
        <taxon>Agaricomycetes</taxon>
        <taxon>Russulales</taxon>
        <taxon>Hericiaceae</taxon>
        <taxon>Dentipellis</taxon>
    </lineage>
</organism>
<reference evidence="3 4" key="1">
    <citation type="submission" date="2019-02" db="EMBL/GenBank/DDBJ databases">
        <title>Genome sequencing of the rare red list fungi Dentipellis fragilis.</title>
        <authorList>
            <person name="Buettner E."/>
            <person name="Kellner H."/>
        </authorList>
    </citation>
    <scope>NUCLEOTIDE SEQUENCE [LARGE SCALE GENOMIC DNA]</scope>
    <source>
        <strain evidence="3 4">DSM 105465</strain>
    </source>
</reference>
<feature type="coiled-coil region" evidence="1">
    <location>
        <begin position="215"/>
        <end position="281"/>
    </location>
</feature>
<protein>
    <submittedName>
        <fullName evidence="3">Uncharacterized protein</fullName>
    </submittedName>
</protein>
<keyword evidence="4" id="KW-1185">Reference proteome</keyword>
<dbReference type="Proteomes" id="UP000298327">
    <property type="component" value="Unassembled WGS sequence"/>
</dbReference>
<feature type="region of interest" description="Disordered" evidence="2">
    <location>
        <begin position="284"/>
        <end position="303"/>
    </location>
</feature>
<sequence length="428" mass="46792">MAPEFDFVSDASRYESTAGALALSVLVLAIAVLRNILEDKAKGQTPSFVRRILPEGVYFNLARDEPVSGRADCGAQGLRVASASAGDAGAQVGEIAGAAALGDVQLDMDMTDVTNIMNDTSDTNTHTSEPQWDWAPSEKNTLDNAEERVMFRKKMASVESALQGITDNFHAAMVEVKKRRERWEKERAAFIAREKELQGLYWGERRENTGLRAQCAELEAWAETLENRHEQAEEDKIWIEETHKARVKHLEGTMRWISEVLKNREFELLDLRDELARVREDKVAGTKAPAADGAAQSTGGAADNVVQGSREAADYELAIVPFPMRRVPCTPESPTPVCARDRSLLREGVLIREALRAGGGATQICKWDMLARCLPRPLEVGVAGAAAPRDRVGSRAKDAAGPSKIPRPLRDGQIVLGAVPVVGFPDGR</sequence>
<keyword evidence="1" id="KW-0175">Coiled coil</keyword>
<proteinExistence type="predicted"/>
<gene>
    <name evidence="3" type="ORF">EVG20_g1932</name>
</gene>
<evidence type="ECO:0000256" key="2">
    <source>
        <dbReference type="SAM" id="MobiDB-lite"/>
    </source>
</evidence>
<evidence type="ECO:0000313" key="3">
    <source>
        <dbReference type="EMBL" id="TFY71077.1"/>
    </source>
</evidence>
<name>A0A4Y9ZAQ8_9AGAM</name>
<dbReference type="EMBL" id="SEOQ01000068">
    <property type="protein sequence ID" value="TFY71077.1"/>
    <property type="molecule type" value="Genomic_DNA"/>
</dbReference>
<accession>A0A4Y9ZAQ8</accession>
<evidence type="ECO:0000313" key="4">
    <source>
        <dbReference type="Proteomes" id="UP000298327"/>
    </source>
</evidence>